<comment type="caution">
    <text evidence="2">The sequence shown here is derived from an EMBL/GenBank/DDBJ whole genome shotgun (WGS) entry which is preliminary data.</text>
</comment>
<evidence type="ECO:0000256" key="1">
    <source>
        <dbReference type="SAM" id="Phobius"/>
    </source>
</evidence>
<keyword evidence="1" id="KW-0472">Membrane</keyword>
<dbReference type="EMBL" id="CAJVPY010047153">
    <property type="protein sequence ID" value="CAG8811088.1"/>
    <property type="molecule type" value="Genomic_DNA"/>
</dbReference>
<sequence>AGVVIIYVAFGVTFVVRFASGVAGFRAVCFSTAVIRVIFVV</sequence>
<gene>
    <name evidence="2" type="ORF">DERYTH_LOCUS25407</name>
</gene>
<proteinExistence type="predicted"/>
<dbReference type="AlphaFoldDB" id="A0A9N9K479"/>
<feature type="transmembrane region" description="Helical" evidence="1">
    <location>
        <begin position="6"/>
        <end position="39"/>
    </location>
</feature>
<reference evidence="2" key="1">
    <citation type="submission" date="2021-06" db="EMBL/GenBank/DDBJ databases">
        <authorList>
            <person name="Kallberg Y."/>
            <person name="Tangrot J."/>
            <person name="Rosling A."/>
        </authorList>
    </citation>
    <scope>NUCLEOTIDE SEQUENCE</scope>
    <source>
        <strain evidence="2">MA453B</strain>
    </source>
</reference>
<feature type="non-terminal residue" evidence="2">
    <location>
        <position position="41"/>
    </location>
</feature>
<organism evidence="2 3">
    <name type="scientific">Dentiscutata erythropus</name>
    <dbReference type="NCBI Taxonomy" id="1348616"/>
    <lineage>
        <taxon>Eukaryota</taxon>
        <taxon>Fungi</taxon>
        <taxon>Fungi incertae sedis</taxon>
        <taxon>Mucoromycota</taxon>
        <taxon>Glomeromycotina</taxon>
        <taxon>Glomeromycetes</taxon>
        <taxon>Diversisporales</taxon>
        <taxon>Gigasporaceae</taxon>
        <taxon>Dentiscutata</taxon>
    </lineage>
</organism>
<protein>
    <submittedName>
        <fullName evidence="2">4523_t:CDS:1</fullName>
    </submittedName>
</protein>
<keyword evidence="3" id="KW-1185">Reference proteome</keyword>
<accession>A0A9N9K479</accession>
<name>A0A9N9K479_9GLOM</name>
<keyword evidence="1" id="KW-1133">Transmembrane helix</keyword>
<evidence type="ECO:0000313" key="3">
    <source>
        <dbReference type="Proteomes" id="UP000789405"/>
    </source>
</evidence>
<evidence type="ECO:0000313" key="2">
    <source>
        <dbReference type="EMBL" id="CAG8811088.1"/>
    </source>
</evidence>
<keyword evidence="1" id="KW-0812">Transmembrane</keyword>
<dbReference type="Proteomes" id="UP000789405">
    <property type="component" value="Unassembled WGS sequence"/>
</dbReference>